<keyword evidence="3" id="KW-1185">Reference proteome</keyword>
<evidence type="ECO:0000256" key="1">
    <source>
        <dbReference type="SAM" id="MobiDB-lite"/>
    </source>
</evidence>
<dbReference type="EMBL" id="BDIP01001080">
    <property type="protein sequence ID" value="GCA62649.1"/>
    <property type="molecule type" value="Genomic_DNA"/>
</dbReference>
<evidence type="ECO:0000313" key="2">
    <source>
        <dbReference type="EMBL" id="GCA62649.1"/>
    </source>
</evidence>
<evidence type="ECO:0000313" key="3">
    <source>
        <dbReference type="Proteomes" id="UP000265618"/>
    </source>
</evidence>
<name>A0A391NW12_9EUKA</name>
<sequence>MYGRATAQTQSSTQGGASLYGVQPQLGGKGAAKEEEPQASLAHSKISATELLSDIGLESLHRKFQAYVPPVIKTKD</sequence>
<protein>
    <submittedName>
        <fullName evidence="2">Uncharacterized protein</fullName>
    </submittedName>
</protein>
<dbReference type="Proteomes" id="UP000265618">
    <property type="component" value="Unassembled WGS sequence"/>
</dbReference>
<gene>
    <name evidence="2" type="ORF">KIPB_004852</name>
</gene>
<feature type="non-terminal residue" evidence="2">
    <location>
        <position position="1"/>
    </location>
</feature>
<reference evidence="2 3" key="1">
    <citation type="journal article" date="2018" name="PLoS ONE">
        <title>The draft genome of Kipferlia bialata reveals reductive genome evolution in fornicate parasites.</title>
        <authorList>
            <person name="Tanifuji G."/>
            <person name="Takabayashi S."/>
            <person name="Kume K."/>
            <person name="Takagi M."/>
            <person name="Nakayama T."/>
            <person name="Kamikawa R."/>
            <person name="Inagaki Y."/>
            <person name="Hashimoto T."/>
        </authorList>
    </citation>
    <scope>NUCLEOTIDE SEQUENCE [LARGE SCALE GENOMIC DNA]</scope>
    <source>
        <strain evidence="2">NY0173</strain>
    </source>
</reference>
<proteinExistence type="predicted"/>
<feature type="region of interest" description="Disordered" evidence="1">
    <location>
        <begin position="1"/>
        <end position="42"/>
    </location>
</feature>
<dbReference type="AlphaFoldDB" id="A0A391NW12"/>
<organism evidence="2 3">
    <name type="scientific">Kipferlia bialata</name>
    <dbReference type="NCBI Taxonomy" id="797122"/>
    <lineage>
        <taxon>Eukaryota</taxon>
        <taxon>Metamonada</taxon>
        <taxon>Carpediemonas-like organisms</taxon>
        <taxon>Kipferlia</taxon>
    </lineage>
</organism>
<feature type="compositionally biased region" description="Polar residues" evidence="1">
    <location>
        <begin position="1"/>
        <end position="16"/>
    </location>
</feature>
<accession>A0A391NW12</accession>
<comment type="caution">
    <text evidence="2">The sequence shown here is derived from an EMBL/GenBank/DDBJ whole genome shotgun (WGS) entry which is preliminary data.</text>
</comment>